<name>A0A084STF6_9BACT</name>
<protein>
    <submittedName>
        <fullName evidence="1">Uncharacterized protein</fullName>
    </submittedName>
</protein>
<gene>
    <name evidence="1" type="ORF">Q664_20135</name>
</gene>
<dbReference type="AlphaFoldDB" id="A0A084STF6"/>
<dbReference type="EMBL" id="JPMI01000131">
    <property type="protein sequence ID" value="KFA91741.1"/>
    <property type="molecule type" value="Genomic_DNA"/>
</dbReference>
<proteinExistence type="predicted"/>
<sequence>MGFPDSFNNIFAPPMRGQEFFIMSNRKAHSTVGAVVGSINAARCLPAGQASIHNIAEVLGGALGGVVGSRLPDIIEPAIHSHHRSFAHSVTVASGVATKGMSISADMASWCRDQAEMFRQRAVEHSARPDGSALAQLFYSLMEFLLHFAAGFVSGIPAGYVSHLAMDMTTPRSIPLVVRGF</sequence>
<evidence type="ECO:0000313" key="2">
    <source>
        <dbReference type="Proteomes" id="UP000028547"/>
    </source>
</evidence>
<dbReference type="Proteomes" id="UP000028547">
    <property type="component" value="Unassembled WGS sequence"/>
</dbReference>
<accession>A0A084STF6</accession>
<evidence type="ECO:0000313" key="1">
    <source>
        <dbReference type="EMBL" id="KFA91741.1"/>
    </source>
</evidence>
<organism evidence="1 2">
    <name type="scientific">Archangium violaceum Cb vi76</name>
    <dbReference type="NCBI Taxonomy" id="1406225"/>
    <lineage>
        <taxon>Bacteria</taxon>
        <taxon>Pseudomonadati</taxon>
        <taxon>Myxococcota</taxon>
        <taxon>Myxococcia</taxon>
        <taxon>Myxococcales</taxon>
        <taxon>Cystobacterineae</taxon>
        <taxon>Archangiaceae</taxon>
        <taxon>Archangium</taxon>
    </lineage>
</organism>
<comment type="caution">
    <text evidence="1">The sequence shown here is derived from an EMBL/GenBank/DDBJ whole genome shotgun (WGS) entry which is preliminary data.</text>
</comment>
<reference evidence="1 2" key="1">
    <citation type="submission" date="2014-07" db="EMBL/GenBank/DDBJ databases">
        <title>Draft Genome Sequence of Gephyronic Acid Producer, Cystobacter violaceus Strain Cb vi76.</title>
        <authorList>
            <person name="Stevens D.C."/>
            <person name="Young J."/>
            <person name="Carmichael R."/>
            <person name="Tan J."/>
            <person name="Taylor R.E."/>
        </authorList>
    </citation>
    <scope>NUCLEOTIDE SEQUENCE [LARGE SCALE GENOMIC DNA]</scope>
    <source>
        <strain evidence="1 2">Cb vi76</strain>
    </source>
</reference>